<dbReference type="RefSeq" id="WP_011973317.1">
    <property type="nucleotide sequence ID" value="NC_009635.1"/>
</dbReference>
<organism evidence="2 3">
    <name type="scientific">Methanococcus aeolicus (strain ATCC BAA-1280 / DSM 17508 / OCM 812 / Nankai-3)</name>
    <dbReference type="NCBI Taxonomy" id="419665"/>
    <lineage>
        <taxon>Archaea</taxon>
        <taxon>Methanobacteriati</taxon>
        <taxon>Methanobacteriota</taxon>
        <taxon>Methanomada group</taxon>
        <taxon>Methanococci</taxon>
        <taxon>Methanococcales</taxon>
        <taxon>Methanococcaceae</taxon>
        <taxon>Methanococcus</taxon>
    </lineage>
</organism>
<sequence>MIDIEEEVKNRTLIAPMGGCYIAKLYGCGKKHHFCRNGEIFGKALCKAKEHFGHDIIHLSSDIYVEVEAMGLYDWSCISEGYGKMDEDFDLDSLTIDLDGGRIPEYRKAIEYCNSKNNTAFVSVSAPFTLAAILRGIDRFMIDLIKNEKFAKDLIKKTTEISKIVIEDINEIAHPFVVDAVSSSSLISPEFYRKFAFKPIKKVMKACDFPILHMCGDINPILDDVKKTGTKIISFDDNLDISKAFEAFKDLIVFGNIDPSMMYYSKVDKVEMEVKKCMEAKGGDFILSTGCSLPVGAPKKNLEALVHYGGCYDV</sequence>
<dbReference type="eggNOG" id="arCOG03323">
    <property type="taxonomic scope" value="Archaea"/>
</dbReference>
<reference evidence="2" key="1">
    <citation type="submission" date="2007-06" db="EMBL/GenBank/DDBJ databases">
        <title>Complete sequence of Methanococcus aeolicus Nankai-3.</title>
        <authorList>
            <consortium name="US DOE Joint Genome Institute"/>
            <person name="Copeland A."/>
            <person name="Lucas S."/>
            <person name="Lapidus A."/>
            <person name="Barry K."/>
            <person name="Glavina del Rio T."/>
            <person name="Dalin E."/>
            <person name="Tice H."/>
            <person name="Pitluck S."/>
            <person name="Chain P."/>
            <person name="Malfatti S."/>
            <person name="Shin M."/>
            <person name="Vergez L."/>
            <person name="Schmutz J."/>
            <person name="Larimer F."/>
            <person name="Land M."/>
            <person name="Hauser L."/>
            <person name="Kyrpides N."/>
            <person name="Lykidis A."/>
            <person name="Sieprawska-Lupa M."/>
            <person name="Whitman W.B."/>
            <person name="Richardson P."/>
        </authorList>
    </citation>
    <scope>NUCLEOTIDE SEQUENCE [LARGE SCALE GENOMIC DNA]</scope>
    <source>
        <strain evidence="2">Nankai-3</strain>
    </source>
</reference>
<evidence type="ECO:0000313" key="2">
    <source>
        <dbReference type="EMBL" id="ABR56185.1"/>
    </source>
</evidence>
<dbReference type="SUPFAM" id="SSF51726">
    <property type="entry name" value="UROD/MetE-like"/>
    <property type="match status" value="1"/>
</dbReference>
<dbReference type="OrthoDB" id="124836at2157"/>
<dbReference type="HOGENOM" id="CLU_040933_2_0_2"/>
<dbReference type="PANTHER" id="PTHR47099">
    <property type="entry name" value="METHYLCOBAMIDE:COM METHYLTRANSFERASE MTBA"/>
    <property type="match status" value="1"/>
</dbReference>
<dbReference type="EMBL" id="CP000743">
    <property type="protein sequence ID" value="ABR56185.1"/>
    <property type="molecule type" value="Genomic_DNA"/>
</dbReference>
<dbReference type="InterPro" id="IPR052024">
    <property type="entry name" value="Methanogen_methyltrans"/>
</dbReference>
<dbReference type="Pfam" id="PF01208">
    <property type="entry name" value="URO-D"/>
    <property type="match status" value="1"/>
</dbReference>
<evidence type="ECO:0000259" key="1">
    <source>
        <dbReference type="Pfam" id="PF01208"/>
    </source>
</evidence>
<dbReference type="Gene3D" id="3.20.20.210">
    <property type="match status" value="1"/>
</dbReference>
<dbReference type="PANTHER" id="PTHR47099:SF1">
    <property type="entry name" value="METHYLCOBAMIDE:COM METHYLTRANSFERASE MTBA"/>
    <property type="match status" value="1"/>
</dbReference>
<protein>
    <submittedName>
        <fullName evidence="2">Uroporphyrinogen decarboxylase (URO-D)</fullName>
    </submittedName>
</protein>
<feature type="domain" description="Uroporphyrinogen decarboxylase (URO-D)" evidence="1">
    <location>
        <begin position="33"/>
        <end position="307"/>
    </location>
</feature>
<dbReference type="AlphaFoldDB" id="A6UUL3"/>
<evidence type="ECO:0000313" key="3">
    <source>
        <dbReference type="Proteomes" id="UP000001106"/>
    </source>
</evidence>
<proteinExistence type="predicted"/>
<dbReference type="InterPro" id="IPR000257">
    <property type="entry name" value="Uroporphyrinogen_deCOase"/>
</dbReference>
<dbReference type="GeneID" id="5326385"/>
<dbReference type="Proteomes" id="UP000001106">
    <property type="component" value="Chromosome"/>
</dbReference>
<dbReference type="GO" id="GO:0006779">
    <property type="term" value="P:porphyrin-containing compound biosynthetic process"/>
    <property type="evidence" value="ECO:0007669"/>
    <property type="project" value="InterPro"/>
</dbReference>
<keyword evidence="3" id="KW-1185">Reference proteome</keyword>
<dbReference type="InterPro" id="IPR038071">
    <property type="entry name" value="UROD/MetE-like_sf"/>
</dbReference>
<name>A6UUL3_META3</name>
<gene>
    <name evidence="2" type="ordered locus">Maeo_0600</name>
</gene>
<dbReference type="KEGG" id="mae:Maeo_0600"/>
<accession>A6UUL3</accession>
<dbReference type="STRING" id="419665.Maeo_0600"/>
<dbReference type="GO" id="GO:0004853">
    <property type="term" value="F:uroporphyrinogen decarboxylase activity"/>
    <property type="evidence" value="ECO:0007669"/>
    <property type="project" value="InterPro"/>
</dbReference>